<dbReference type="EMBL" id="CP048877">
    <property type="protein sequence ID" value="QIJ71090.1"/>
    <property type="molecule type" value="Genomic_DNA"/>
</dbReference>
<keyword evidence="6 9" id="KW-0378">Hydrolase</keyword>
<reference evidence="12 13" key="1">
    <citation type="submission" date="2020-02" db="EMBL/GenBank/DDBJ databases">
        <title>Genome analysis of Thermosulfuriphilus ammonigenes ST65T, an anaerobic thermophilic chemolithoautotrophic bacterium isolated from a deep-sea hydrothermal vent.</title>
        <authorList>
            <person name="Slobodkina G."/>
            <person name="Allioux M."/>
            <person name="Merkel A."/>
            <person name="Alain K."/>
            <person name="Jebbar M."/>
            <person name="Slobodkin A."/>
        </authorList>
    </citation>
    <scope>NUCLEOTIDE SEQUENCE [LARGE SCALE GENOMIC DNA]</scope>
    <source>
        <strain evidence="12 13">ST65</strain>
    </source>
</reference>
<feature type="active site" evidence="9">
    <location>
        <position position="138"/>
    </location>
</feature>
<dbReference type="PRINTS" id="PR00781">
    <property type="entry name" value="LIPOSIGPTASE"/>
</dbReference>
<feature type="transmembrane region" description="Helical" evidence="9">
    <location>
        <begin position="129"/>
        <end position="153"/>
    </location>
</feature>
<evidence type="ECO:0000256" key="4">
    <source>
        <dbReference type="ARBA" id="ARBA00022692"/>
    </source>
</evidence>
<keyword evidence="5 9" id="KW-0064">Aspartyl protease</keyword>
<evidence type="ECO:0000256" key="5">
    <source>
        <dbReference type="ARBA" id="ARBA00022750"/>
    </source>
</evidence>
<evidence type="ECO:0000256" key="11">
    <source>
        <dbReference type="RuleBase" id="RU004181"/>
    </source>
</evidence>
<dbReference type="GO" id="GO:0006508">
    <property type="term" value="P:proteolysis"/>
    <property type="evidence" value="ECO:0007669"/>
    <property type="project" value="UniProtKB-KW"/>
</dbReference>
<dbReference type="HAMAP" id="MF_00161">
    <property type="entry name" value="LspA"/>
    <property type="match status" value="1"/>
</dbReference>
<evidence type="ECO:0000256" key="1">
    <source>
        <dbReference type="ARBA" id="ARBA00006139"/>
    </source>
</evidence>
<dbReference type="EC" id="3.4.23.36" evidence="9"/>
<evidence type="ECO:0000256" key="7">
    <source>
        <dbReference type="ARBA" id="ARBA00022989"/>
    </source>
</evidence>
<dbReference type="PANTHER" id="PTHR33695">
    <property type="entry name" value="LIPOPROTEIN SIGNAL PEPTIDASE"/>
    <property type="match status" value="1"/>
</dbReference>
<evidence type="ECO:0000313" key="13">
    <source>
        <dbReference type="Proteomes" id="UP000502179"/>
    </source>
</evidence>
<dbReference type="PANTHER" id="PTHR33695:SF1">
    <property type="entry name" value="LIPOPROTEIN SIGNAL PEPTIDASE"/>
    <property type="match status" value="1"/>
</dbReference>
<dbReference type="GO" id="GO:0004190">
    <property type="term" value="F:aspartic-type endopeptidase activity"/>
    <property type="evidence" value="ECO:0007669"/>
    <property type="project" value="UniProtKB-UniRule"/>
</dbReference>
<comment type="function">
    <text evidence="9 10">This protein specifically catalyzes the removal of signal peptides from prolipoproteins.</text>
</comment>
<keyword evidence="13" id="KW-1185">Reference proteome</keyword>
<feature type="active site" evidence="9">
    <location>
        <position position="120"/>
    </location>
</feature>
<accession>A0A6G7PTZ5</accession>
<dbReference type="KEGG" id="tav:G4V39_01845"/>
<dbReference type="InterPro" id="IPR001872">
    <property type="entry name" value="Peptidase_A8"/>
</dbReference>
<sequence length="158" mass="17639">MERRSLSLFLIPAVLVYFLDQFTKFWALKTLAQGPMVIVPGLLDFTLVSNTGAAFGFLAGEEGWRHYFFVSVSILALGMMVWVLASAERRPALLCLATGLVFGGALGNLTDRIRFHRVIDFIDVHWSGYHWPAFNVADSAITLGGCLLAYYFLSRSRI</sequence>
<keyword evidence="3 9" id="KW-0645">Protease</keyword>
<dbReference type="UniPathway" id="UPA00665"/>
<comment type="catalytic activity">
    <reaction evidence="9 10">
        <text>Release of signal peptides from bacterial membrane prolipoproteins. Hydrolyzes -Xaa-Yaa-Zaa-|-(S,diacylglyceryl)Cys-, in which Xaa is hydrophobic (preferably Leu), and Yaa (Ala or Ser) and Zaa (Gly or Ala) have small, neutral side chains.</text>
        <dbReference type="EC" id="3.4.23.36"/>
    </reaction>
</comment>
<keyword evidence="4 9" id="KW-0812">Transmembrane</keyword>
<organism evidence="12 13">
    <name type="scientific">Thermosulfuriphilus ammonigenes</name>
    <dbReference type="NCBI Taxonomy" id="1936021"/>
    <lineage>
        <taxon>Bacteria</taxon>
        <taxon>Pseudomonadati</taxon>
        <taxon>Thermodesulfobacteriota</taxon>
        <taxon>Thermodesulfobacteria</taxon>
        <taxon>Thermodesulfobacteriales</taxon>
        <taxon>Thermodesulfobacteriaceae</taxon>
        <taxon>Thermosulfuriphilus</taxon>
    </lineage>
</organism>
<dbReference type="Proteomes" id="UP000502179">
    <property type="component" value="Chromosome"/>
</dbReference>
<evidence type="ECO:0000256" key="6">
    <source>
        <dbReference type="ARBA" id="ARBA00022801"/>
    </source>
</evidence>
<evidence type="ECO:0000256" key="10">
    <source>
        <dbReference type="RuleBase" id="RU000594"/>
    </source>
</evidence>
<gene>
    <name evidence="9 12" type="primary">lspA</name>
    <name evidence="12" type="ORF">G4V39_01845</name>
</gene>
<protein>
    <recommendedName>
        <fullName evidence="9">Lipoprotein signal peptidase</fullName>
        <ecNumber evidence="9">3.4.23.36</ecNumber>
    </recommendedName>
    <alternativeName>
        <fullName evidence="9">Prolipoprotein signal peptidase</fullName>
    </alternativeName>
    <alternativeName>
        <fullName evidence="9">Signal peptidase II</fullName>
        <shortName evidence="9">SPase II</shortName>
    </alternativeName>
</protein>
<evidence type="ECO:0000256" key="8">
    <source>
        <dbReference type="ARBA" id="ARBA00023136"/>
    </source>
</evidence>
<keyword evidence="7 9" id="KW-1133">Transmembrane helix</keyword>
<evidence type="ECO:0000256" key="2">
    <source>
        <dbReference type="ARBA" id="ARBA00022475"/>
    </source>
</evidence>
<dbReference type="RefSeq" id="WP_166031312.1">
    <property type="nucleotide sequence ID" value="NZ_CP048877.1"/>
</dbReference>
<comment type="similarity">
    <text evidence="1 9 11">Belongs to the peptidase A8 family.</text>
</comment>
<feature type="transmembrane region" description="Helical" evidence="9">
    <location>
        <begin position="38"/>
        <end position="60"/>
    </location>
</feature>
<evidence type="ECO:0000313" key="12">
    <source>
        <dbReference type="EMBL" id="QIJ71090.1"/>
    </source>
</evidence>
<comment type="pathway">
    <text evidence="9">Protein modification; lipoprotein biosynthesis (signal peptide cleavage).</text>
</comment>
<dbReference type="AlphaFoldDB" id="A0A6G7PTZ5"/>
<comment type="subcellular location">
    <subcellularLocation>
        <location evidence="9">Cell membrane</location>
        <topology evidence="9">Multi-pass membrane protein</topology>
    </subcellularLocation>
</comment>
<dbReference type="Pfam" id="PF01252">
    <property type="entry name" value="Peptidase_A8"/>
    <property type="match status" value="1"/>
</dbReference>
<dbReference type="GO" id="GO:0005886">
    <property type="term" value="C:plasma membrane"/>
    <property type="evidence" value="ECO:0007669"/>
    <property type="project" value="UniProtKB-SubCell"/>
</dbReference>
<evidence type="ECO:0000256" key="3">
    <source>
        <dbReference type="ARBA" id="ARBA00022670"/>
    </source>
</evidence>
<keyword evidence="8 9" id="KW-0472">Membrane</keyword>
<dbReference type="PROSITE" id="PS00855">
    <property type="entry name" value="SPASE_II"/>
    <property type="match status" value="1"/>
</dbReference>
<evidence type="ECO:0000256" key="9">
    <source>
        <dbReference type="HAMAP-Rule" id="MF_00161"/>
    </source>
</evidence>
<proteinExistence type="inferred from homology"/>
<dbReference type="NCBIfam" id="TIGR00077">
    <property type="entry name" value="lspA"/>
    <property type="match status" value="1"/>
</dbReference>
<feature type="transmembrane region" description="Helical" evidence="9">
    <location>
        <begin position="66"/>
        <end position="85"/>
    </location>
</feature>
<name>A0A6G7PTZ5_9BACT</name>
<feature type="transmembrane region" description="Helical" evidence="9">
    <location>
        <begin position="6"/>
        <end position="26"/>
    </location>
</feature>
<keyword evidence="2 9" id="KW-1003">Cell membrane</keyword>